<dbReference type="EMBL" id="JPWH01000009">
    <property type="protein sequence ID" value="RCK49922.1"/>
    <property type="molecule type" value="Genomic_DNA"/>
</dbReference>
<dbReference type="RefSeq" id="WP_181847593.1">
    <property type="nucleotide sequence ID" value="NZ_JPWH01000009.1"/>
</dbReference>
<sequence>MLKVGLRQLCFGFLVLAIAGLPLARSQAATEAVRLCFTRWEPYAYDDGNDTGPAGLAIDIAKRAFDLAGRAVTFVQMPHSRCHIGIRMGHYDGILFESLKEKPVEKLVTSRFALVNRVLVAVVRESYPKAGYDGLSTFQGANWLRVVGDDYPEKIIDDPDMYPVDVGENAHGLLMLRRNYVDVVFRDLASLHFGSDAVKGTPGLKTLLPAVDVEPFYMRLEERLAPVMKGYDDAIAKMLSDGSIDHLFYRHLGFSQIAFNHYFSGDETPVLPQDRLMP</sequence>
<accession>A0A367XB76</accession>
<dbReference type="Gene3D" id="3.40.190.10">
    <property type="entry name" value="Periplasmic binding protein-like II"/>
    <property type="match status" value="2"/>
</dbReference>
<organism evidence="2 3">
    <name type="scientific">Thalassospira profundimaris</name>
    <dbReference type="NCBI Taxonomy" id="502049"/>
    <lineage>
        <taxon>Bacteria</taxon>
        <taxon>Pseudomonadati</taxon>
        <taxon>Pseudomonadota</taxon>
        <taxon>Alphaproteobacteria</taxon>
        <taxon>Rhodospirillales</taxon>
        <taxon>Thalassospiraceae</taxon>
        <taxon>Thalassospira</taxon>
    </lineage>
</organism>
<reference evidence="2 3" key="1">
    <citation type="submission" date="2014-07" db="EMBL/GenBank/DDBJ databases">
        <title>Draft genome sequence of Thalassospira profundimaris S25-3-2.</title>
        <authorList>
            <person name="Lai Q."/>
            <person name="Shao Z."/>
        </authorList>
    </citation>
    <scope>NUCLEOTIDE SEQUENCE [LARGE SCALE GENOMIC DNA]</scope>
    <source>
        <strain evidence="2 3">S25-3-2</strain>
    </source>
</reference>
<feature type="chain" id="PRO_5017066763" evidence="1">
    <location>
        <begin position="25"/>
        <end position="278"/>
    </location>
</feature>
<dbReference type="Proteomes" id="UP000252517">
    <property type="component" value="Unassembled WGS sequence"/>
</dbReference>
<keyword evidence="1" id="KW-0732">Signal</keyword>
<feature type="signal peptide" evidence="1">
    <location>
        <begin position="1"/>
        <end position="24"/>
    </location>
</feature>
<comment type="caution">
    <text evidence="2">The sequence shown here is derived from an EMBL/GenBank/DDBJ whole genome shotgun (WGS) entry which is preliminary data.</text>
</comment>
<name>A0A367XB76_9PROT</name>
<evidence type="ECO:0000313" key="3">
    <source>
        <dbReference type="Proteomes" id="UP000252517"/>
    </source>
</evidence>
<dbReference type="SUPFAM" id="SSF53850">
    <property type="entry name" value="Periplasmic binding protein-like II"/>
    <property type="match status" value="1"/>
</dbReference>
<proteinExistence type="predicted"/>
<dbReference type="AlphaFoldDB" id="A0A367XB76"/>
<evidence type="ECO:0000313" key="2">
    <source>
        <dbReference type="EMBL" id="RCK49922.1"/>
    </source>
</evidence>
<protein>
    <submittedName>
        <fullName evidence="2">Uncharacterized protein</fullName>
    </submittedName>
</protein>
<evidence type="ECO:0000256" key="1">
    <source>
        <dbReference type="SAM" id="SignalP"/>
    </source>
</evidence>
<gene>
    <name evidence="2" type="ORF">TH25_13030</name>
</gene>